<dbReference type="EMBL" id="BMQG01000043">
    <property type="protein sequence ID" value="GGM60755.1"/>
    <property type="molecule type" value="Genomic_DNA"/>
</dbReference>
<sequence>MRTHRLPDEHIADLTAEKTAVQMTLRWHTRTPEPGDVLHLDTLGQWRVLEVLRRERTGLGPVVRAEVLPVNHDQPQRRPDRVSRPDRTCCVASSEPRL</sequence>
<keyword evidence="3" id="KW-1185">Reference proteome</keyword>
<feature type="region of interest" description="Disordered" evidence="1">
    <location>
        <begin position="70"/>
        <end position="98"/>
    </location>
</feature>
<feature type="compositionally biased region" description="Basic and acidic residues" evidence="1">
    <location>
        <begin position="74"/>
        <end position="87"/>
    </location>
</feature>
<dbReference type="RefSeq" id="WP_155300426.1">
    <property type="nucleotide sequence ID" value="NZ_BMQG01000043.1"/>
</dbReference>
<evidence type="ECO:0000256" key="1">
    <source>
        <dbReference type="SAM" id="MobiDB-lite"/>
    </source>
</evidence>
<accession>A0A8H9GTV9</accession>
<reference evidence="3" key="1">
    <citation type="journal article" date="2019" name="Int. J. Syst. Evol. Microbiol.">
        <title>The Global Catalogue of Microorganisms (GCM) 10K type strain sequencing project: providing services to taxonomists for standard genome sequencing and annotation.</title>
        <authorList>
            <consortium name="The Broad Institute Genomics Platform"/>
            <consortium name="The Broad Institute Genome Sequencing Center for Infectious Disease"/>
            <person name="Wu L."/>
            <person name="Ma J."/>
        </authorList>
    </citation>
    <scope>NUCLEOTIDE SEQUENCE [LARGE SCALE GENOMIC DNA]</scope>
    <source>
        <strain evidence="3">JCM 31047</strain>
    </source>
</reference>
<gene>
    <name evidence="2" type="ORF">GCM10008956_40510</name>
</gene>
<organism evidence="2 3">
    <name type="scientific">Deinococcus arenae</name>
    <dbReference type="NCBI Taxonomy" id="1452751"/>
    <lineage>
        <taxon>Bacteria</taxon>
        <taxon>Thermotogati</taxon>
        <taxon>Deinococcota</taxon>
        <taxon>Deinococci</taxon>
        <taxon>Deinococcales</taxon>
        <taxon>Deinococcaceae</taxon>
        <taxon>Deinococcus</taxon>
    </lineage>
</organism>
<evidence type="ECO:0000313" key="2">
    <source>
        <dbReference type="EMBL" id="GGM60755.1"/>
    </source>
</evidence>
<comment type="caution">
    <text evidence="2">The sequence shown here is derived from an EMBL/GenBank/DDBJ whole genome shotgun (WGS) entry which is preliminary data.</text>
</comment>
<dbReference type="Proteomes" id="UP000600547">
    <property type="component" value="Unassembled WGS sequence"/>
</dbReference>
<evidence type="ECO:0000313" key="3">
    <source>
        <dbReference type="Proteomes" id="UP000600547"/>
    </source>
</evidence>
<protein>
    <submittedName>
        <fullName evidence="2">Uncharacterized protein</fullName>
    </submittedName>
</protein>
<proteinExistence type="predicted"/>
<dbReference type="AlphaFoldDB" id="A0A8H9GTV9"/>
<name>A0A8H9GTV9_9DEIO</name>